<dbReference type="Proteomes" id="UP001155483">
    <property type="component" value="Unassembled WGS sequence"/>
</dbReference>
<comment type="similarity">
    <text evidence="1">Belongs to the protease inhibitor I39 (alpha-2-macroglobulin) family. Bacterial alpha-2-macroglobulin subfamily.</text>
</comment>
<accession>A0A9X2XTP0</accession>
<dbReference type="Gene3D" id="2.20.130.20">
    <property type="match status" value="1"/>
</dbReference>
<organism evidence="3 4">
    <name type="scientific">Paraflavisolibacter caeni</name>
    <dbReference type="NCBI Taxonomy" id="2982496"/>
    <lineage>
        <taxon>Bacteria</taxon>
        <taxon>Pseudomonadati</taxon>
        <taxon>Bacteroidota</taxon>
        <taxon>Chitinophagia</taxon>
        <taxon>Chitinophagales</taxon>
        <taxon>Chitinophagaceae</taxon>
        <taxon>Paraflavisolibacter</taxon>
    </lineage>
</organism>
<protein>
    <submittedName>
        <fullName evidence="3">MG2 domain-containing protein</fullName>
    </submittedName>
</protein>
<dbReference type="Pfam" id="PF00207">
    <property type="entry name" value="A2M"/>
    <property type="match status" value="1"/>
</dbReference>
<reference evidence="3" key="2">
    <citation type="submission" date="2023-04" db="EMBL/GenBank/DDBJ databases">
        <title>Paracnuella aquatica gen. nov., sp. nov., a member of the family Chitinophagaceae isolated from a hot spring.</title>
        <authorList>
            <person name="Wang C."/>
        </authorList>
    </citation>
    <scope>NUCLEOTIDE SEQUENCE</scope>
    <source>
        <strain evidence="3">LB-8</strain>
    </source>
</reference>
<dbReference type="InterPro" id="IPR051802">
    <property type="entry name" value="YfhM-like"/>
</dbReference>
<reference evidence="3" key="1">
    <citation type="submission" date="2022-09" db="EMBL/GenBank/DDBJ databases">
        <authorList>
            <person name="Yuan C."/>
            <person name="Ke Z."/>
        </authorList>
    </citation>
    <scope>NUCLEOTIDE SEQUENCE</scope>
    <source>
        <strain evidence="3">LB-8</strain>
    </source>
</reference>
<dbReference type="PANTHER" id="PTHR40094">
    <property type="entry name" value="ALPHA-2-MACROGLOBULIN HOMOLOG"/>
    <property type="match status" value="1"/>
</dbReference>
<dbReference type="InterPro" id="IPR002890">
    <property type="entry name" value="MG2"/>
</dbReference>
<feature type="domain" description="Alpha-2-macroglobulin" evidence="2">
    <location>
        <begin position="1240"/>
        <end position="1330"/>
    </location>
</feature>
<dbReference type="RefSeq" id="WP_279296070.1">
    <property type="nucleotide sequence ID" value="NZ_JAOTIF010000002.1"/>
</dbReference>
<dbReference type="InterPro" id="IPR001599">
    <property type="entry name" value="Macroglobln_a2"/>
</dbReference>
<dbReference type="EMBL" id="JAOTIF010000002">
    <property type="protein sequence ID" value="MCU7548625.1"/>
    <property type="molecule type" value="Genomic_DNA"/>
</dbReference>
<dbReference type="Gene3D" id="2.60.40.1930">
    <property type="match status" value="1"/>
</dbReference>
<dbReference type="InterPro" id="IPR041246">
    <property type="entry name" value="Bact_MG10"/>
</dbReference>
<dbReference type="Gene3D" id="1.50.10.20">
    <property type="match status" value="1"/>
</dbReference>
<evidence type="ECO:0000313" key="3">
    <source>
        <dbReference type="EMBL" id="MCU7548625.1"/>
    </source>
</evidence>
<name>A0A9X2XTP0_9BACT</name>
<gene>
    <name evidence="3" type="ORF">OCK74_05825</name>
</gene>
<proteinExistence type="inferred from homology"/>
<dbReference type="SMART" id="SM01360">
    <property type="entry name" value="A2M"/>
    <property type="match status" value="1"/>
</dbReference>
<dbReference type="Pfam" id="PF01835">
    <property type="entry name" value="MG2"/>
    <property type="match status" value="1"/>
</dbReference>
<keyword evidence="4" id="KW-1185">Reference proteome</keyword>
<dbReference type="Pfam" id="PF17973">
    <property type="entry name" value="bMG10"/>
    <property type="match status" value="1"/>
</dbReference>
<dbReference type="SUPFAM" id="SSF48239">
    <property type="entry name" value="Terpenoid cyclases/Protein prenyltransferases"/>
    <property type="match status" value="1"/>
</dbReference>
<comment type="caution">
    <text evidence="3">The sequence shown here is derived from an EMBL/GenBank/DDBJ whole genome shotgun (WGS) entry which is preliminary data.</text>
</comment>
<dbReference type="InterPro" id="IPR008930">
    <property type="entry name" value="Terpenoid_cyclase/PrenylTrfase"/>
</dbReference>
<dbReference type="PANTHER" id="PTHR40094:SF1">
    <property type="entry name" value="UBIQUITIN DOMAIN-CONTAINING PROTEIN"/>
    <property type="match status" value="1"/>
</dbReference>
<sequence length="2020" mass="232248">MAVKSYAQKTKNYESEWKKIDELIQKNNLPQSALAEVKKVYALAKRERQDAQVVKSLVYMVGLQQQNREDNTINSIKEFEKEIAVSKQPVASILNSLLAGLFWQYFQNNRWQLYDRTNTVHFNKDDIATWTAEDLHKKISALYLQSIRNDSLLKQTGLESYNAIIIKGNVRLLRPALYDLLVHEALDYFKNDERDIKRPAYAFEIDQPKAFAPANEFVKEKFITNDSLSLHHKALLIYQELLAFHLKDAKPDALIDADIQRIEFVYQNSVSTDKDSLYEQGLRVLTSKYGNHPVAAQAWYLLAAYHEKLAALYEPLKDTAYRFERLKAKEILEKVVNDSTTKSEGWVNSYNLLSEITKPLFSFEVEKVNVPAKPFLALVKYRNVNAVNFRLIKADEAAKKLLDNRYYDKFWNALSNIKPIKEWQQSLPATNDLQEHAVEIKVDALPVGEYMLLATNKNDAAVQLLQVSNISYVQHANQYFVLNRENGQPLPHATVQVFSRQYDYRQSKYVKARYASYQADRNGFFQIERKKSERGVDNAFALEITYDNDHLFLDEYNYTYYSYSERKEQGQSEKIFFFTDRSIYRPGQTVFFKGIVVDQREIVPAYNTTIFLLDANSQKVDSLNVVTNEFGSFSGKFTLPQNLLNGEFVIVDKKERDRGYFSVEEYKRPKFYVEFDQIKQSYKVGDSIAIKGNAKAYAGNNVSGAKVVYRVVRQPRFLYPWLLKGWWPRIEPMEIAHGEIATGENGQFTFTFKAIPDLKLNKNLDPVFDYEISADITDINGETRSGEMEVTAGYKPLLLKVKMDERIAVDSLKNIFIRTENMVGEYQPSIVKVSLIQLIPENRLIRNRYWQQPDQFVMSKEVFIQYFPNDEYNDESNYRNWTEGKQVFEKTDSSKINGQWTIGNQQLSAGFYKVEISTKDKEGTEVKDIRFIELFDPKSNRLSKPDYLWTKGSGGSIEPGEKTVVQIGTTVQNVFLIGQIDKNTNEETGNVQPAAGNFSFYSLNNEKKSFEFAAKEEDRGGYGVTFFFVRDNRLYQFNDVINVPWSNKELKIEYATYRDKTLPGSEEKWKVKITGSKGDKAAAEMLASMYDASLDQFNPHNWQKPVIWPVYAGTYGWNGSANFSFEESFEKPIKELEARSIDKSYDQLMNYRVMDKIYEDRKRKVLYKLRLENQAAEKEVDIARVPLPTPNKVGVSNADSVAVPEIEELKDTKIDFDSSSESQQEIREANFQIRKNFNETAFFFPDLRTDKDGNIEFSFTMPEALTRWKLQTFAHRKDLAMGLAQTNVITQKELMVQPNAPRFLRQGDALEFSAKIVNLSDKELTGQAELQLLDATTNQPVDGWFQNIFPNQYFTVSAGGSEVVKFPIEVPYQFNNALVWRVVAKAGNYSDGEEMTLPVLTNKTLVTETLPLMMKGSGSKNFTFDKLLQAGNSESLQHQSLTVEFTSNPAWYAVQALPYLMEYPYECAEQIFNRYYANALAAKIASASPRIKQIFERWKTADSSALQSNLQKNQELKSVLLEETPWVLQAKSEEQQKKNLALLFDLVRMSNELKSNIQKLKEMQSENGGFVWFKGGPDDQYITQYILTGIGHLKKLNALTKEQLADWDNVISQALLYLDRKSREDCDYLVKRKLNLSTQHIGYLQAQYLYMRSFFPEHKLPQSSQAAYNYYQGQAKQFWMNGNKYMQGMIALALNRRGDQQTPKAILKSLKETAIFSDELGMYWKGSAFRIGWFWWQSPIETQSLLIEAFAEISNDTKTINDLKTWLLRNKQTTNWRTTKATADACYALLLQGSDWLNNESQVAIQLGNTTVAPGSKDSEAGSGYFKKVFNTQIINPQMGNITVSIKKTVNAQNPEIQNPSYGSIYWQYFEDLDKITPASTPLQLNKKLFVEKNSDNGPVLTPIGEGSIVKVGDKIKVRIELRVDRDMEYVHMKDMRASALEPVHVLSGYKWQGGLGYYESTKDASTNFFFNYLRKGTYVFEYPLFVTHAGNFSNGVTTIQCMYAPEFSAHSEGVKLRSE</sequence>
<evidence type="ECO:0000259" key="2">
    <source>
        <dbReference type="SMART" id="SM01360"/>
    </source>
</evidence>
<dbReference type="GO" id="GO:0004866">
    <property type="term" value="F:endopeptidase inhibitor activity"/>
    <property type="evidence" value="ECO:0007669"/>
    <property type="project" value="InterPro"/>
</dbReference>
<evidence type="ECO:0000313" key="4">
    <source>
        <dbReference type="Proteomes" id="UP001155483"/>
    </source>
</evidence>
<evidence type="ECO:0000256" key="1">
    <source>
        <dbReference type="ARBA" id="ARBA00010556"/>
    </source>
</evidence>